<protein>
    <submittedName>
        <fullName evidence="3">Alcohol dehydrogenase transcription factor Myb/SANT-like</fullName>
    </submittedName>
</protein>
<feature type="domain" description="MADF" evidence="2">
    <location>
        <begin position="8"/>
        <end position="106"/>
    </location>
</feature>
<name>A0AAW1LQU5_POPJA</name>
<feature type="region of interest" description="Disordered" evidence="1">
    <location>
        <begin position="125"/>
        <end position="172"/>
    </location>
</feature>
<reference evidence="3 4" key="1">
    <citation type="journal article" date="2024" name="BMC Genomics">
        <title>De novo assembly and annotation of Popillia japonica's genome with initial clues to its potential as an invasive pest.</title>
        <authorList>
            <person name="Cucini C."/>
            <person name="Boschi S."/>
            <person name="Funari R."/>
            <person name="Cardaioli E."/>
            <person name="Iannotti N."/>
            <person name="Marturano G."/>
            <person name="Paoli F."/>
            <person name="Bruttini M."/>
            <person name="Carapelli A."/>
            <person name="Frati F."/>
            <person name="Nardi F."/>
        </authorList>
    </citation>
    <scope>NUCLEOTIDE SEQUENCE [LARGE SCALE GENOMIC DNA]</scope>
    <source>
        <strain evidence="3">DMR45628</strain>
    </source>
</reference>
<evidence type="ECO:0000256" key="1">
    <source>
        <dbReference type="SAM" id="MobiDB-lite"/>
    </source>
</evidence>
<evidence type="ECO:0000259" key="2">
    <source>
        <dbReference type="PROSITE" id="PS51029"/>
    </source>
</evidence>
<feature type="compositionally biased region" description="Polar residues" evidence="1">
    <location>
        <begin position="134"/>
        <end position="143"/>
    </location>
</feature>
<organism evidence="3 4">
    <name type="scientific">Popillia japonica</name>
    <name type="common">Japanese beetle</name>
    <dbReference type="NCBI Taxonomy" id="7064"/>
    <lineage>
        <taxon>Eukaryota</taxon>
        <taxon>Metazoa</taxon>
        <taxon>Ecdysozoa</taxon>
        <taxon>Arthropoda</taxon>
        <taxon>Hexapoda</taxon>
        <taxon>Insecta</taxon>
        <taxon>Pterygota</taxon>
        <taxon>Neoptera</taxon>
        <taxon>Endopterygota</taxon>
        <taxon>Coleoptera</taxon>
        <taxon>Polyphaga</taxon>
        <taxon>Scarabaeiformia</taxon>
        <taxon>Scarabaeidae</taxon>
        <taxon>Rutelinae</taxon>
        <taxon>Popillia</taxon>
    </lineage>
</organism>
<dbReference type="InterPro" id="IPR006578">
    <property type="entry name" value="MADF-dom"/>
</dbReference>
<evidence type="ECO:0000313" key="3">
    <source>
        <dbReference type="EMBL" id="KAK9736675.1"/>
    </source>
</evidence>
<dbReference type="PROSITE" id="PS51029">
    <property type="entry name" value="MADF"/>
    <property type="match status" value="1"/>
</dbReference>
<dbReference type="Proteomes" id="UP001458880">
    <property type="component" value="Unassembled WGS sequence"/>
</dbReference>
<dbReference type="SMART" id="SM00595">
    <property type="entry name" value="MADF"/>
    <property type="match status" value="1"/>
</dbReference>
<dbReference type="PANTHER" id="PTHR21505">
    <property type="entry name" value="MADF DOMAIN-CONTAINING PROTEIN-RELATED"/>
    <property type="match status" value="1"/>
</dbReference>
<proteinExistence type="predicted"/>
<dbReference type="EMBL" id="JASPKY010000110">
    <property type="protein sequence ID" value="KAK9736675.1"/>
    <property type="molecule type" value="Genomic_DNA"/>
</dbReference>
<dbReference type="PANTHER" id="PTHR21505:SF12">
    <property type="entry name" value="MADF DOMAIN-CONTAINING PROTEIN-RELATED"/>
    <property type="match status" value="1"/>
</dbReference>
<dbReference type="AlphaFoldDB" id="A0AAW1LQU5"/>
<sequence length="244" mass="27875">MSDAETVTLLELYQNKPVLWDPTRDDYNEKRDSRAVAARKIAAVMTIEGFTDIHVIMNFKNLRSSYTQEIKKIAESKKSGCSSNEVYVPKVAWFKIMDSFLKPHVKARKSQSNLVNNEVHQPPIFEEAKDENEPQQQTNSSTEKQVEVNEEQLLTSKETERQNTPPKRKNMESIITGTYKKKSPVENSVSSAIQKLDKISKRAANATASKEDCFDHFGKYIQSLLWSLPKDQSSQLRSDIISMI</sequence>
<accession>A0AAW1LQU5</accession>
<keyword evidence="4" id="KW-1185">Reference proteome</keyword>
<dbReference type="Pfam" id="PF10545">
    <property type="entry name" value="MADF_DNA_bdg"/>
    <property type="match status" value="1"/>
</dbReference>
<gene>
    <name evidence="3" type="ORF">QE152_g11369</name>
</gene>
<comment type="caution">
    <text evidence="3">The sequence shown here is derived from an EMBL/GenBank/DDBJ whole genome shotgun (WGS) entry which is preliminary data.</text>
</comment>
<evidence type="ECO:0000313" key="4">
    <source>
        <dbReference type="Proteomes" id="UP001458880"/>
    </source>
</evidence>